<feature type="transmembrane region" description="Helical" evidence="6">
    <location>
        <begin position="123"/>
        <end position="147"/>
    </location>
</feature>
<proteinExistence type="predicted"/>
<comment type="subcellular location">
    <subcellularLocation>
        <location evidence="1">Cell membrane</location>
        <topology evidence="1">Multi-pass membrane protein</topology>
    </subcellularLocation>
</comment>
<evidence type="ECO:0000313" key="7">
    <source>
        <dbReference type="EMBL" id="MDE5415519.1"/>
    </source>
</evidence>
<organism evidence="7 8">
    <name type="scientific">Alkalihalobacterium chitinilyticum</name>
    <dbReference type="NCBI Taxonomy" id="2980103"/>
    <lineage>
        <taxon>Bacteria</taxon>
        <taxon>Bacillati</taxon>
        <taxon>Bacillota</taxon>
        <taxon>Bacilli</taxon>
        <taxon>Bacillales</taxon>
        <taxon>Bacillaceae</taxon>
        <taxon>Alkalihalobacterium</taxon>
    </lineage>
</organism>
<keyword evidence="2" id="KW-1003">Cell membrane</keyword>
<keyword evidence="5 6" id="KW-0472">Membrane</keyword>
<name>A0ABT5VJ84_9BACI</name>
<protein>
    <submittedName>
        <fullName evidence="7">Aromatic acid exporter family protein</fullName>
    </submittedName>
</protein>
<gene>
    <name evidence="7" type="ORF">N7Z68_19410</name>
</gene>
<accession>A0ABT5VJ84</accession>
<dbReference type="PANTHER" id="PTHR30509">
    <property type="entry name" value="P-HYDROXYBENZOIC ACID EFFLUX PUMP SUBUNIT-RELATED"/>
    <property type="match status" value="1"/>
</dbReference>
<sequence>MNNWIQSLLGKRLLKTGLAVFITALICQWLNWPVVFAVIAAIVTVEPTVHASIQKGKIRLPAAAIGAGIAMTFDFLFGQVPITFALSAFFTIYICHRLRWDDAILVATLTAIAMIPMTSESFFLAFLIRIATTTIGIVVSTLVNLIIWPPNFMKEIHADCHALFSETIELVEDILEYQLMGNRSRQVLKLRFEHLSKGIERATETIRFQREDFRYRKKDVTNTKQLYDLERQIDLLHKVSFHIGDILSASEQQFIPKEDKAVLQTAWTHIKDAYEKKEIDHTAEEKVRSMLYSLIYDHQDEKEILTKSTTVAYELLAIYHLLIEYIERRERQN</sequence>
<evidence type="ECO:0000256" key="1">
    <source>
        <dbReference type="ARBA" id="ARBA00004651"/>
    </source>
</evidence>
<evidence type="ECO:0000313" key="8">
    <source>
        <dbReference type="Proteomes" id="UP001148125"/>
    </source>
</evidence>
<evidence type="ECO:0000256" key="5">
    <source>
        <dbReference type="ARBA" id="ARBA00023136"/>
    </source>
</evidence>
<evidence type="ECO:0000256" key="4">
    <source>
        <dbReference type="ARBA" id="ARBA00022989"/>
    </source>
</evidence>
<keyword evidence="8" id="KW-1185">Reference proteome</keyword>
<dbReference type="Pfam" id="PF06081">
    <property type="entry name" value="ArAE_1"/>
    <property type="match status" value="1"/>
</dbReference>
<dbReference type="Proteomes" id="UP001148125">
    <property type="component" value="Unassembled WGS sequence"/>
</dbReference>
<feature type="transmembrane region" description="Helical" evidence="6">
    <location>
        <begin position="100"/>
        <end position="117"/>
    </location>
</feature>
<comment type="caution">
    <text evidence="7">The sequence shown here is derived from an EMBL/GenBank/DDBJ whole genome shotgun (WGS) entry which is preliminary data.</text>
</comment>
<feature type="transmembrane region" description="Helical" evidence="6">
    <location>
        <begin position="20"/>
        <end position="43"/>
    </location>
</feature>
<dbReference type="PANTHER" id="PTHR30509:SF9">
    <property type="entry name" value="MULTIDRUG RESISTANCE PROTEIN MDTO"/>
    <property type="match status" value="1"/>
</dbReference>
<evidence type="ECO:0000256" key="2">
    <source>
        <dbReference type="ARBA" id="ARBA00022475"/>
    </source>
</evidence>
<evidence type="ECO:0000256" key="3">
    <source>
        <dbReference type="ARBA" id="ARBA00022692"/>
    </source>
</evidence>
<dbReference type="EMBL" id="JAOTPO010000017">
    <property type="protein sequence ID" value="MDE5415519.1"/>
    <property type="molecule type" value="Genomic_DNA"/>
</dbReference>
<keyword evidence="4 6" id="KW-1133">Transmembrane helix</keyword>
<dbReference type="RefSeq" id="WP_275120121.1">
    <property type="nucleotide sequence ID" value="NZ_JAOTPO010000017.1"/>
</dbReference>
<reference evidence="7" key="1">
    <citation type="submission" date="2024-05" db="EMBL/GenBank/DDBJ databases">
        <title>Alkalihalobacillus sp. strain MEB203 novel alkaliphilic bacterium from Lonar Lake, India.</title>
        <authorList>
            <person name="Joshi A."/>
            <person name="Thite S."/>
            <person name="Mengade P."/>
        </authorList>
    </citation>
    <scope>NUCLEOTIDE SEQUENCE</scope>
    <source>
        <strain evidence="7">MEB 203</strain>
    </source>
</reference>
<dbReference type="InterPro" id="IPR010343">
    <property type="entry name" value="ArAE_1"/>
</dbReference>
<feature type="transmembrane region" description="Helical" evidence="6">
    <location>
        <begin position="63"/>
        <end position="93"/>
    </location>
</feature>
<keyword evidence="3 6" id="KW-0812">Transmembrane</keyword>
<evidence type="ECO:0000256" key="6">
    <source>
        <dbReference type="SAM" id="Phobius"/>
    </source>
</evidence>